<name>A0A7G6DZZ9_THEFR</name>
<proteinExistence type="predicted"/>
<dbReference type="OrthoDB" id="1803536at2"/>
<dbReference type="Proteomes" id="UP000515847">
    <property type="component" value="Chromosome"/>
</dbReference>
<evidence type="ECO:0000313" key="2">
    <source>
        <dbReference type="Proteomes" id="UP000515847"/>
    </source>
</evidence>
<evidence type="ECO:0000313" key="1">
    <source>
        <dbReference type="EMBL" id="QNB45403.1"/>
    </source>
</evidence>
<protein>
    <submittedName>
        <fullName evidence="1">Uncharacterized protein</fullName>
    </submittedName>
</protein>
<dbReference type="KEGG" id="tfr:BR63_03180"/>
<gene>
    <name evidence="1" type="ORF">BR63_03180</name>
</gene>
<dbReference type="AlphaFoldDB" id="A0A7G6DZZ9"/>
<organism evidence="1 2">
    <name type="scientific">Thermanaerosceptrum fracticalcis</name>
    <dbReference type="NCBI Taxonomy" id="1712410"/>
    <lineage>
        <taxon>Bacteria</taxon>
        <taxon>Bacillati</taxon>
        <taxon>Bacillota</taxon>
        <taxon>Clostridia</taxon>
        <taxon>Eubacteriales</taxon>
        <taxon>Peptococcaceae</taxon>
        <taxon>Thermanaerosceptrum</taxon>
    </lineage>
</organism>
<accession>A0A7G6DZZ9</accession>
<dbReference type="SUPFAM" id="SSF101898">
    <property type="entry name" value="NHL repeat"/>
    <property type="match status" value="1"/>
</dbReference>
<dbReference type="EMBL" id="CP045798">
    <property type="protein sequence ID" value="QNB45403.1"/>
    <property type="molecule type" value="Genomic_DNA"/>
</dbReference>
<sequence length="747" mass="82230">MILHKYSRILIAALFLTTVLFVPLTAEAREWNYTINDADTDNMIDKTKTTAHIDTEQREVRLPLVNAPNVVAFAKDESFNYAVMTENGLKYFMFDGEKMVENELLRISVTNPVGFTVLDEFPDVGILSQDKYTAFTFSGSGMSEVPGLSVQGLTDAVSVTMMDNLHVILEGSEAKTYGYSGSEMVKIEELSVSGLSNPVAVAGLNNYELVVAEKDAVKWYGFNGSNMEQIPFLAINGLTNVKSLAVQEDRLTVIDENQVKTFTFDGSGMSQSTALSVVSGLNKPAGVAIRPDNHDMLVVDGNKVDYYAFDGTSMVKNESLSVMVEGILQGDSYRPSAEIVSKTFTRSADMLRVRANHILPDGTAVEWSVSNDGGSTWVKTFKVQNESGIISAKYTTNNGASWTEIYGEFIEGNYYTPLDKVSPFFDLKEIWGELPSENDSLAWKAELSTTDIKVTPKIVYQNDRGIVLQANKKPLKPVINDTTQAGWFYTTTPTFIWSFVDPDGDGQAAFTFIIRNAGGDIIWTEEITGQAGTLQEYKLPTLTRYEENETEGGLLWSTGDYSFTAEVKVEDDHAGESEVSERLAFKVLAFERPRIESIISPQQEKLYISEGASVEQLPTAKAGTKVTFLIDTVGPFGDLSGIDLKYPYLSTQAETNEKELKRTNGTNKTIRQEFWTKAAITEVPSGTIVHFEAIGTGTEGGTTRFYTSNGTGNGTFNYSAGLLKTQGTVYEDWHVVLQGSQKSTTPD</sequence>
<reference evidence="1 2" key="1">
    <citation type="journal article" date="2019" name="Front. Microbiol.">
        <title>Thermoanaerosceptrum fracticalcis gen. nov. sp. nov., a Novel Fumarate-Fermenting Microorganism From a Deep Fractured Carbonate Aquifer of the US Great Basin.</title>
        <authorList>
            <person name="Hamilton-Brehm S.D."/>
            <person name="Stewart L.E."/>
            <person name="Zavarin M."/>
            <person name="Caldwell M."/>
            <person name="Lawson P.A."/>
            <person name="Onstott T.C."/>
            <person name="Grzymski J."/>
            <person name="Neveux I."/>
            <person name="Lollar B.S."/>
            <person name="Russell C.E."/>
            <person name="Moser D.P."/>
        </authorList>
    </citation>
    <scope>NUCLEOTIDE SEQUENCE [LARGE SCALE GENOMIC DNA]</scope>
    <source>
        <strain evidence="1 2">DRI-13</strain>
    </source>
</reference>
<dbReference type="RefSeq" id="WP_034426005.1">
    <property type="nucleotide sequence ID" value="NZ_CP045798.1"/>
</dbReference>
<keyword evidence="2" id="KW-1185">Reference proteome</keyword>